<proteinExistence type="predicted"/>
<evidence type="ECO:0000313" key="2">
    <source>
        <dbReference type="EMBL" id="TKT01966.1"/>
    </source>
</evidence>
<feature type="transmembrane region" description="Helical" evidence="1">
    <location>
        <begin position="6"/>
        <end position="24"/>
    </location>
</feature>
<sequence length="180" mass="19924">MANELSTLIGVVLGAVLSYLVGMLNDRTRWRREHGARWDGLLLQAYSDYGQAIKECVVAYQRLAAHQGLTEDPTPVEPTNDALEQAAQAETKRAAMTEPLRLLADPTTAAAVRSLNDAVWHLEWMARGRLTGDAAAWDQAYREYRAARQTFYDKARASLQVPGGVIAERASWPPSWRASG</sequence>
<dbReference type="Proteomes" id="UP000305929">
    <property type="component" value="Unassembled WGS sequence"/>
</dbReference>
<comment type="caution">
    <text evidence="2">The sequence shown here is derived from an EMBL/GenBank/DDBJ whole genome shotgun (WGS) entry which is preliminary data.</text>
</comment>
<reference evidence="2 3" key="1">
    <citation type="submission" date="2019-04" db="EMBL/GenBank/DDBJ databases">
        <title>Streptomyces lasaliensis sp. nov., an Actinomycete isolated from soil which produces the polyether antibiotic lasalocid.</title>
        <authorList>
            <person name="Erwin G."/>
            <person name="Haber C."/>
        </authorList>
    </citation>
    <scope>NUCLEOTIDE SEQUENCE [LARGE SCALE GENOMIC DNA]</scope>
    <source>
        <strain evidence="2 3">X-537</strain>
    </source>
</reference>
<evidence type="ECO:0008006" key="4">
    <source>
        <dbReference type="Google" id="ProtNLM"/>
    </source>
</evidence>
<protein>
    <recommendedName>
        <fullName evidence="4">LemA family protein</fullName>
    </recommendedName>
</protein>
<evidence type="ECO:0000256" key="1">
    <source>
        <dbReference type="SAM" id="Phobius"/>
    </source>
</evidence>
<dbReference type="OrthoDB" id="3401121at2"/>
<name>A0A4U5WMX4_STRLS</name>
<gene>
    <name evidence="2" type="ORF">E4U91_18955</name>
</gene>
<keyword evidence="3" id="KW-1185">Reference proteome</keyword>
<accession>A0A4U5WMX4</accession>
<keyword evidence="1" id="KW-1133">Transmembrane helix</keyword>
<organism evidence="2 3">
    <name type="scientific">Streptomyces lasalocidi</name>
    <name type="common">Streptomyces lasaliensis</name>
    <dbReference type="NCBI Taxonomy" id="324833"/>
    <lineage>
        <taxon>Bacteria</taxon>
        <taxon>Bacillati</taxon>
        <taxon>Actinomycetota</taxon>
        <taxon>Actinomycetes</taxon>
        <taxon>Kitasatosporales</taxon>
        <taxon>Streptomycetaceae</taxon>
        <taxon>Streptomyces</taxon>
    </lineage>
</organism>
<dbReference type="EMBL" id="SZNQ01000001">
    <property type="protein sequence ID" value="TKT01966.1"/>
    <property type="molecule type" value="Genomic_DNA"/>
</dbReference>
<dbReference type="AlphaFoldDB" id="A0A4U5WMX4"/>
<keyword evidence="1" id="KW-0812">Transmembrane</keyword>
<evidence type="ECO:0000313" key="3">
    <source>
        <dbReference type="Proteomes" id="UP000305929"/>
    </source>
</evidence>
<dbReference type="RefSeq" id="WP_137307963.1">
    <property type="nucleotide sequence ID" value="NZ_SZNQ01000001.1"/>
</dbReference>
<keyword evidence="1" id="KW-0472">Membrane</keyword>